<sequence length="388" mass="44583">MDEALAMQLYDQDFLSLDSKHVTDLSDVFSHLEAKPSARPNADIEVEDTTGVDDDEHQDTTSPPMSTRRRGQFDRSIPVEGRSAGYNSIRESFRKWEKDERHGHTGRGSRVEAARFATRDSVLDARTTLLLQKLINNAELDRVHGCVQSGKEANVYYAEGTDEKTMRTRHLAVKVFKTTLDAFTNRHEYITGDRRFDLGFTKKDRRRQMKEWSEKEFRNLCRASRCIRAPTPVAFKEHIVVMSFIGDGDWPARTLREAAPSLTLPQLRHAYVDVLLATRRLFQQAKLVHSDLSEYNVLYFHQRCWFIDFGQAVDQTHPELLTFLRRDLRNVRQFFLRAGLSVDGAGQSPVDVVSEELSFEIVTSCDHEPEDLLATFPSLLELVRSMTK</sequence>
<accession>A0AAD5M751</accession>
<keyword evidence="5" id="KW-0479">Metal-binding</keyword>
<keyword evidence="4" id="KW-0808">Transferase</keyword>
<dbReference type="GO" id="GO:0004674">
    <property type="term" value="F:protein serine/threonine kinase activity"/>
    <property type="evidence" value="ECO:0007669"/>
    <property type="project" value="UniProtKB-KW"/>
</dbReference>
<evidence type="ECO:0000256" key="12">
    <source>
        <dbReference type="SAM" id="MobiDB-lite"/>
    </source>
</evidence>
<dbReference type="InterPro" id="IPR000719">
    <property type="entry name" value="Prot_kinase_dom"/>
</dbReference>
<evidence type="ECO:0000256" key="4">
    <source>
        <dbReference type="ARBA" id="ARBA00022679"/>
    </source>
</evidence>
<keyword evidence="6" id="KW-0547">Nucleotide-binding</keyword>
<dbReference type="SUPFAM" id="SSF56112">
    <property type="entry name" value="Protein kinase-like (PK-like)"/>
    <property type="match status" value="1"/>
</dbReference>
<gene>
    <name evidence="14" type="ORF">P43SY_007233</name>
</gene>
<dbReference type="PANTHER" id="PTHR45723">
    <property type="entry name" value="SERINE/THREONINE-PROTEIN KINASE RIO1"/>
    <property type="match status" value="1"/>
</dbReference>
<dbReference type="InterPro" id="IPR000687">
    <property type="entry name" value="RIO_kinase"/>
</dbReference>
<dbReference type="EC" id="2.7.11.1" evidence="2"/>
<evidence type="ECO:0000256" key="3">
    <source>
        <dbReference type="ARBA" id="ARBA00022527"/>
    </source>
</evidence>
<dbReference type="InterPro" id="IPR051272">
    <property type="entry name" value="RIO-type_Ser/Thr_kinase"/>
</dbReference>
<comment type="similarity">
    <text evidence="1">Belongs to the protein kinase superfamily. RIO-type Ser/Thr kinase family.</text>
</comment>
<comment type="catalytic activity">
    <reaction evidence="10">
        <text>L-threonyl-[protein] + ATP = O-phospho-L-threonyl-[protein] + ADP + H(+)</text>
        <dbReference type="Rhea" id="RHEA:46608"/>
        <dbReference type="Rhea" id="RHEA-COMP:11060"/>
        <dbReference type="Rhea" id="RHEA-COMP:11605"/>
        <dbReference type="ChEBI" id="CHEBI:15378"/>
        <dbReference type="ChEBI" id="CHEBI:30013"/>
        <dbReference type="ChEBI" id="CHEBI:30616"/>
        <dbReference type="ChEBI" id="CHEBI:61977"/>
        <dbReference type="ChEBI" id="CHEBI:456216"/>
        <dbReference type="EC" id="2.7.11.1"/>
    </reaction>
</comment>
<keyword evidence="3" id="KW-0723">Serine/threonine-protein kinase</keyword>
<feature type="compositionally biased region" description="Acidic residues" evidence="12">
    <location>
        <begin position="44"/>
        <end position="57"/>
    </location>
</feature>
<proteinExistence type="inferred from homology"/>
<evidence type="ECO:0000256" key="1">
    <source>
        <dbReference type="ARBA" id="ARBA00009196"/>
    </source>
</evidence>
<dbReference type="Pfam" id="PF01163">
    <property type="entry name" value="RIO1"/>
    <property type="match status" value="1"/>
</dbReference>
<name>A0AAD5M751_PYTIN</name>
<evidence type="ECO:0000256" key="8">
    <source>
        <dbReference type="ARBA" id="ARBA00022840"/>
    </source>
</evidence>
<dbReference type="AlphaFoldDB" id="A0AAD5M751"/>
<keyword evidence="8" id="KW-0067">ATP-binding</keyword>
<dbReference type="InterPro" id="IPR018934">
    <property type="entry name" value="RIO_dom"/>
</dbReference>
<dbReference type="GO" id="GO:0005524">
    <property type="term" value="F:ATP binding"/>
    <property type="evidence" value="ECO:0007669"/>
    <property type="project" value="UniProtKB-KW"/>
</dbReference>
<evidence type="ECO:0000256" key="10">
    <source>
        <dbReference type="ARBA" id="ARBA00047899"/>
    </source>
</evidence>
<comment type="caution">
    <text evidence="14">The sequence shown here is derived from an EMBL/GenBank/DDBJ whole genome shotgun (WGS) entry which is preliminary data.</text>
</comment>
<comment type="catalytic activity">
    <reaction evidence="11">
        <text>L-seryl-[protein] + ATP = O-phospho-L-seryl-[protein] + ADP + H(+)</text>
        <dbReference type="Rhea" id="RHEA:17989"/>
        <dbReference type="Rhea" id="RHEA-COMP:9863"/>
        <dbReference type="Rhea" id="RHEA-COMP:11604"/>
        <dbReference type="ChEBI" id="CHEBI:15378"/>
        <dbReference type="ChEBI" id="CHEBI:29999"/>
        <dbReference type="ChEBI" id="CHEBI:30616"/>
        <dbReference type="ChEBI" id="CHEBI:83421"/>
        <dbReference type="ChEBI" id="CHEBI:456216"/>
        <dbReference type="EC" id="2.7.11.1"/>
    </reaction>
</comment>
<feature type="domain" description="Protein kinase" evidence="13">
    <location>
        <begin position="141"/>
        <end position="388"/>
    </location>
</feature>
<dbReference type="Gene3D" id="3.30.200.20">
    <property type="entry name" value="Phosphorylase Kinase, domain 1"/>
    <property type="match status" value="1"/>
</dbReference>
<dbReference type="Gene3D" id="1.10.510.10">
    <property type="entry name" value="Transferase(Phosphotransferase) domain 1"/>
    <property type="match status" value="1"/>
</dbReference>
<organism evidence="14 15">
    <name type="scientific">Pythium insidiosum</name>
    <name type="common">Pythiosis disease agent</name>
    <dbReference type="NCBI Taxonomy" id="114742"/>
    <lineage>
        <taxon>Eukaryota</taxon>
        <taxon>Sar</taxon>
        <taxon>Stramenopiles</taxon>
        <taxon>Oomycota</taxon>
        <taxon>Peronosporomycetes</taxon>
        <taxon>Pythiales</taxon>
        <taxon>Pythiaceae</taxon>
        <taxon>Pythium</taxon>
    </lineage>
</organism>
<evidence type="ECO:0000259" key="13">
    <source>
        <dbReference type="PROSITE" id="PS50011"/>
    </source>
</evidence>
<evidence type="ECO:0000256" key="2">
    <source>
        <dbReference type="ARBA" id="ARBA00012513"/>
    </source>
</evidence>
<reference evidence="14" key="1">
    <citation type="submission" date="2021-12" db="EMBL/GenBank/DDBJ databases">
        <title>Prjna785345.</title>
        <authorList>
            <person name="Rujirawat T."/>
            <person name="Krajaejun T."/>
        </authorList>
    </citation>
    <scope>NUCLEOTIDE SEQUENCE</scope>
    <source>
        <strain evidence="14">Pi057C3</strain>
    </source>
</reference>
<dbReference type="InterPro" id="IPR011009">
    <property type="entry name" value="Kinase-like_dom_sf"/>
</dbReference>
<dbReference type="GO" id="GO:0046872">
    <property type="term" value="F:metal ion binding"/>
    <property type="evidence" value="ECO:0007669"/>
    <property type="project" value="UniProtKB-KW"/>
</dbReference>
<protein>
    <recommendedName>
        <fullName evidence="2">non-specific serine/threonine protein kinase</fullName>
        <ecNumber evidence="2">2.7.11.1</ecNumber>
    </recommendedName>
</protein>
<evidence type="ECO:0000256" key="5">
    <source>
        <dbReference type="ARBA" id="ARBA00022723"/>
    </source>
</evidence>
<feature type="region of interest" description="Disordered" evidence="12">
    <location>
        <begin position="32"/>
        <end position="79"/>
    </location>
</feature>
<evidence type="ECO:0000256" key="7">
    <source>
        <dbReference type="ARBA" id="ARBA00022777"/>
    </source>
</evidence>
<evidence type="ECO:0000313" key="15">
    <source>
        <dbReference type="Proteomes" id="UP001209570"/>
    </source>
</evidence>
<keyword evidence="7" id="KW-0418">Kinase</keyword>
<evidence type="ECO:0000256" key="11">
    <source>
        <dbReference type="ARBA" id="ARBA00048679"/>
    </source>
</evidence>
<evidence type="ECO:0000313" key="14">
    <source>
        <dbReference type="EMBL" id="KAJ0396994.1"/>
    </source>
</evidence>
<keyword evidence="15" id="KW-1185">Reference proteome</keyword>
<keyword evidence="9" id="KW-0460">Magnesium</keyword>
<evidence type="ECO:0000256" key="9">
    <source>
        <dbReference type="ARBA" id="ARBA00022842"/>
    </source>
</evidence>
<dbReference type="EMBL" id="JAKCXM010000271">
    <property type="protein sequence ID" value="KAJ0396994.1"/>
    <property type="molecule type" value="Genomic_DNA"/>
</dbReference>
<dbReference type="SMART" id="SM00090">
    <property type="entry name" value="RIO"/>
    <property type="match status" value="1"/>
</dbReference>
<dbReference type="PROSITE" id="PS50011">
    <property type="entry name" value="PROTEIN_KINASE_DOM"/>
    <property type="match status" value="1"/>
</dbReference>
<evidence type="ECO:0000256" key="6">
    <source>
        <dbReference type="ARBA" id="ARBA00022741"/>
    </source>
</evidence>
<dbReference type="Proteomes" id="UP001209570">
    <property type="component" value="Unassembled WGS sequence"/>
</dbReference>